<reference evidence="8 9" key="1">
    <citation type="submission" date="2018-10" db="EMBL/GenBank/DDBJ databases">
        <title>Genome Sequence of Cohnella sp.</title>
        <authorList>
            <person name="Srinivasan S."/>
            <person name="Kim M.K."/>
        </authorList>
    </citation>
    <scope>NUCLEOTIDE SEQUENCE [LARGE SCALE GENOMIC DNA]</scope>
    <source>
        <strain evidence="8 9">18JY8-7</strain>
    </source>
</reference>
<dbReference type="Proteomes" id="UP000269097">
    <property type="component" value="Chromosome"/>
</dbReference>
<dbReference type="KEGG" id="coh:EAV92_15025"/>
<dbReference type="RefSeq" id="WP_123041855.1">
    <property type="nucleotide sequence ID" value="NZ_CP033433.1"/>
</dbReference>
<dbReference type="PANTHER" id="PTHR35807">
    <property type="entry name" value="TRANSCRIPTIONAL REGULATOR REDD-RELATED"/>
    <property type="match status" value="1"/>
</dbReference>
<dbReference type="InterPro" id="IPR011990">
    <property type="entry name" value="TPR-like_helical_dom_sf"/>
</dbReference>
<dbReference type="GO" id="GO:0003677">
    <property type="term" value="F:DNA binding"/>
    <property type="evidence" value="ECO:0007669"/>
    <property type="project" value="UniProtKB-KW"/>
</dbReference>
<dbReference type="SMART" id="SM00862">
    <property type="entry name" value="Trans_reg_C"/>
    <property type="match status" value="1"/>
</dbReference>
<dbReference type="SUPFAM" id="SSF52172">
    <property type="entry name" value="CheY-like"/>
    <property type="match status" value="1"/>
</dbReference>
<keyword evidence="9" id="KW-1185">Reference proteome</keyword>
<dbReference type="PANTHER" id="PTHR35807:SF2">
    <property type="entry name" value="TRANSCRIPTIONAL ACTIVATOR DOMAIN"/>
    <property type="match status" value="1"/>
</dbReference>
<sequence length="375" mass="43147">MRVIVIDDEPLALESMVRMLKRLDVEVAAAFQNPLEALKPDLWRDVEAAFVDIDMPGMNGLELASRLQTYDSALEVVFVTAYDQYAVKAFDIAAADYLIKPVRSVRLEKTLERLRQSRRLPPPPDIQERLPVLGLMHDLGITDPKGKTAEIPWRTSKAKELFAYLIHERDRAVSKEQLQDLLWPDLDTDKAMANLHTTVYQIRQTLKAVDMPIQIVYTGGRYRIEPAGVRIDIDLWETALDQAMAGMDEGGVYRLLLDGYRGDYLQAEGYLWAENERERLRIKWLQLASDQAGRLEQAGLPGDVIRLYQKIQERFPVWEACYLGLMRSFDKLGNAAEVKNQYAKLQRTLDEELGMQPEREIADWYDRWTAMRSSV</sequence>
<dbReference type="EMBL" id="CP033433">
    <property type="protein sequence ID" value="AYQ73771.1"/>
    <property type="molecule type" value="Genomic_DNA"/>
</dbReference>
<dbReference type="AlphaFoldDB" id="A0A3G3K0U6"/>
<evidence type="ECO:0000256" key="3">
    <source>
        <dbReference type="ARBA" id="ARBA00023015"/>
    </source>
</evidence>
<dbReference type="PROSITE" id="PS50110">
    <property type="entry name" value="RESPONSE_REGULATORY"/>
    <property type="match status" value="1"/>
</dbReference>
<dbReference type="InterPro" id="IPR051677">
    <property type="entry name" value="AfsR-DnrI-RedD_regulator"/>
</dbReference>
<evidence type="ECO:0000313" key="9">
    <source>
        <dbReference type="Proteomes" id="UP000269097"/>
    </source>
</evidence>
<keyword evidence="6" id="KW-0597">Phosphoprotein</keyword>
<dbReference type="GO" id="GO:0006355">
    <property type="term" value="P:regulation of DNA-templated transcription"/>
    <property type="evidence" value="ECO:0007669"/>
    <property type="project" value="InterPro"/>
</dbReference>
<name>A0A3G3K0U6_9BACL</name>
<protein>
    <submittedName>
        <fullName evidence="8">Response regulator</fullName>
    </submittedName>
</protein>
<keyword evidence="5" id="KW-0804">Transcription</keyword>
<dbReference type="Gene3D" id="3.40.50.2300">
    <property type="match status" value="1"/>
</dbReference>
<dbReference type="InterPro" id="IPR036388">
    <property type="entry name" value="WH-like_DNA-bd_sf"/>
</dbReference>
<dbReference type="InterPro" id="IPR001867">
    <property type="entry name" value="OmpR/PhoB-type_DNA-bd"/>
</dbReference>
<evidence type="ECO:0000256" key="4">
    <source>
        <dbReference type="ARBA" id="ARBA00023125"/>
    </source>
</evidence>
<dbReference type="Gene3D" id="1.10.10.10">
    <property type="entry name" value="Winged helix-like DNA-binding domain superfamily/Winged helix DNA-binding domain"/>
    <property type="match status" value="1"/>
</dbReference>
<dbReference type="Pfam" id="PF00486">
    <property type="entry name" value="Trans_reg_C"/>
    <property type="match status" value="1"/>
</dbReference>
<gene>
    <name evidence="8" type="ORF">EAV92_15025</name>
</gene>
<evidence type="ECO:0000259" key="7">
    <source>
        <dbReference type="PROSITE" id="PS50110"/>
    </source>
</evidence>
<dbReference type="SMART" id="SM01043">
    <property type="entry name" value="BTAD"/>
    <property type="match status" value="1"/>
</dbReference>
<evidence type="ECO:0000313" key="8">
    <source>
        <dbReference type="EMBL" id="AYQ73771.1"/>
    </source>
</evidence>
<dbReference type="InterPro" id="IPR011006">
    <property type="entry name" value="CheY-like_superfamily"/>
</dbReference>
<evidence type="ECO:0000256" key="6">
    <source>
        <dbReference type="PROSITE-ProRule" id="PRU00169"/>
    </source>
</evidence>
<dbReference type="Gene3D" id="1.25.40.10">
    <property type="entry name" value="Tetratricopeptide repeat domain"/>
    <property type="match status" value="1"/>
</dbReference>
<organism evidence="8 9">
    <name type="scientific">Cohnella candidum</name>
    <dbReference type="NCBI Taxonomy" id="2674991"/>
    <lineage>
        <taxon>Bacteria</taxon>
        <taxon>Bacillati</taxon>
        <taxon>Bacillota</taxon>
        <taxon>Bacilli</taxon>
        <taxon>Bacillales</taxon>
        <taxon>Paenibacillaceae</taxon>
        <taxon>Cohnella</taxon>
    </lineage>
</organism>
<keyword evidence="4" id="KW-0238">DNA-binding</keyword>
<dbReference type="GO" id="GO:0000160">
    <property type="term" value="P:phosphorelay signal transduction system"/>
    <property type="evidence" value="ECO:0007669"/>
    <property type="project" value="UniProtKB-KW"/>
</dbReference>
<proteinExistence type="inferred from homology"/>
<feature type="domain" description="Response regulatory" evidence="7">
    <location>
        <begin position="2"/>
        <end position="115"/>
    </location>
</feature>
<feature type="modified residue" description="4-aspartylphosphate" evidence="6">
    <location>
        <position position="52"/>
    </location>
</feature>
<dbReference type="SMART" id="SM00448">
    <property type="entry name" value="REC"/>
    <property type="match status" value="1"/>
</dbReference>
<evidence type="ECO:0000256" key="5">
    <source>
        <dbReference type="ARBA" id="ARBA00023163"/>
    </source>
</evidence>
<evidence type="ECO:0000256" key="1">
    <source>
        <dbReference type="ARBA" id="ARBA00005820"/>
    </source>
</evidence>
<dbReference type="Pfam" id="PF00072">
    <property type="entry name" value="Response_reg"/>
    <property type="match status" value="1"/>
</dbReference>
<comment type="similarity">
    <text evidence="1">Belongs to the AfsR/DnrI/RedD regulatory family.</text>
</comment>
<accession>A0A3G3K0U6</accession>
<dbReference type="Pfam" id="PF03704">
    <property type="entry name" value="BTAD"/>
    <property type="match status" value="1"/>
</dbReference>
<dbReference type="InterPro" id="IPR016032">
    <property type="entry name" value="Sig_transdc_resp-reg_C-effctor"/>
</dbReference>
<keyword evidence="3" id="KW-0805">Transcription regulation</keyword>
<dbReference type="SUPFAM" id="SSF46894">
    <property type="entry name" value="C-terminal effector domain of the bipartite response regulators"/>
    <property type="match status" value="1"/>
</dbReference>
<evidence type="ECO:0000256" key="2">
    <source>
        <dbReference type="ARBA" id="ARBA00023012"/>
    </source>
</evidence>
<keyword evidence="2" id="KW-0902">Two-component regulatory system</keyword>
<dbReference type="SUPFAM" id="SSF48452">
    <property type="entry name" value="TPR-like"/>
    <property type="match status" value="1"/>
</dbReference>
<dbReference type="InterPro" id="IPR005158">
    <property type="entry name" value="BTAD"/>
</dbReference>
<dbReference type="InterPro" id="IPR001789">
    <property type="entry name" value="Sig_transdc_resp-reg_receiver"/>
</dbReference>